<evidence type="ECO:0000313" key="1">
    <source>
        <dbReference type="EMBL" id="MCP2347674.1"/>
    </source>
</evidence>
<sequence>MTVIVFPARPEDERIIRTAARPGERPGDVIRRAHEIEFGGRRTHLLVDQIRTVDTSFVQGEPVYYLGGDETA</sequence>
<comment type="caution">
    <text evidence="1">The sequence shown here is derived from an EMBL/GenBank/DDBJ whole genome shotgun (WGS) entry which is preliminary data.</text>
</comment>
<evidence type="ECO:0000313" key="2">
    <source>
        <dbReference type="Proteomes" id="UP001320766"/>
    </source>
</evidence>
<protein>
    <submittedName>
        <fullName evidence="1">Uncharacterized protein</fullName>
    </submittedName>
</protein>
<reference evidence="1 2" key="1">
    <citation type="submission" date="2022-06" db="EMBL/GenBank/DDBJ databases">
        <title>Sequencing the genomes of 1000 actinobacteria strains.</title>
        <authorList>
            <person name="Klenk H.-P."/>
        </authorList>
    </citation>
    <scope>NUCLEOTIDE SEQUENCE [LARGE SCALE GENOMIC DNA]</scope>
    <source>
        <strain evidence="1 2">DSM 44170</strain>
    </source>
</reference>
<accession>A0ABT1K3Q1</accession>
<dbReference type="Proteomes" id="UP001320766">
    <property type="component" value="Unassembled WGS sequence"/>
</dbReference>
<proteinExistence type="predicted"/>
<keyword evidence="2" id="KW-1185">Reference proteome</keyword>
<gene>
    <name evidence="1" type="ORF">HD595_003796</name>
</gene>
<dbReference type="RefSeq" id="WP_253770817.1">
    <property type="nucleotide sequence ID" value="NZ_BAAAVE010000004.1"/>
</dbReference>
<dbReference type="EMBL" id="JAMZEC010000001">
    <property type="protein sequence ID" value="MCP2347674.1"/>
    <property type="molecule type" value="Genomic_DNA"/>
</dbReference>
<name>A0ABT1K3Q1_9ACTN</name>
<organism evidence="1 2">
    <name type="scientific">Nonomuraea roseoviolacea subsp. carminata</name>
    <dbReference type="NCBI Taxonomy" id="160689"/>
    <lineage>
        <taxon>Bacteria</taxon>
        <taxon>Bacillati</taxon>
        <taxon>Actinomycetota</taxon>
        <taxon>Actinomycetes</taxon>
        <taxon>Streptosporangiales</taxon>
        <taxon>Streptosporangiaceae</taxon>
        <taxon>Nonomuraea</taxon>
    </lineage>
</organism>